<sequence length="123" mass="12509">METAAKTLRFRRSAAITVAAAVGFLGALPMLGGGPWYALILLVPLAIALWSWRSGTDVTPDGLVVRAALGSRRVPWSEVVELAPAPKGGVAVRLASGAVLTLPAVPTSALPAIASVGGELTRA</sequence>
<evidence type="ECO:0000313" key="2">
    <source>
        <dbReference type="EMBL" id="GAA1750069.1"/>
    </source>
</evidence>
<name>A0ABN2X885_9ACTN</name>
<protein>
    <recommendedName>
        <fullName evidence="1">Low molecular weight protein antigen 6 PH domain-containing protein</fullName>
    </recommendedName>
</protein>
<dbReference type="RefSeq" id="WP_344079492.1">
    <property type="nucleotide sequence ID" value="NZ_BAAALS010000008.1"/>
</dbReference>
<comment type="caution">
    <text evidence="2">The sequence shown here is derived from an EMBL/GenBank/DDBJ whole genome shotgun (WGS) entry which is preliminary data.</text>
</comment>
<organism evidence="2 3">
    <name type="scientific">Luedemannella helvata</name>
    <dbReference type="NCBI Taxonomy" id="349315"/>
    <lineage>
        <taxon>Bacteria</taxon>
        <taxon>Bacillati</taxon>
        <taxon>Actinomycetota</taxon>
        <taxon>Actinomycetes</taxon>
        <taxon>Micromonosporales</taxon>
        <taxon>Micromonosporaceae</taxon>
        <taxon>Luedemannella</taxon>
    </lineage>
</organism>
<evidence type="ECO:0000313" key="3">
    <source>
        <dbReference type="Proteomes" id="UP001500655"/>
    </source>
</evidence>
<feature type="domain" description="Low molecular weight protein antigen 6 PH" evidence="1">
    <location>
        <begin position="53"/>
        <end position="112"/>
    </location>
</feature>
<reference evidence="2 3" key="1">
    <citation type="journal article" date="2019" name="Int. J. Syst. Evol. Microbiol.">
        <title>The Global Catalogue of Microorganisms (GCM) 10K type strain sequencing project: providing services to taxonomists for standard genome sequencing and annotation.</title>
        <authorList>
            <consortium name="The Broad Institute Genomics Platform"/>
            <consortium name="The Broad Institute Genome Sequencing Center for Infectious Disease"/>
            <person name="Wu L."/>
            <person name="Ma J."/>
        </authorList>
    </citation>
    <scope>NUCLEOTIDE SEQUENCE [LARGE SCALE GENOMIC DNA]</scope>
    <source>
        <strain evidence="2 3">JCM 13249</strain>
    </source>
</reference>
<dbReference type="Pfam" id="PF10756">
    <property type="entry name" value="bPH_6"/>
    <property type="match status" value="1"/>
</dbReference>
<dbReference type="Proteomes" id="UP001500655">
    <property type="component" value="Unassembled WGS sequence"/>
</dbReference>
<evidence type="ECO:0000259" key="1">
    <source>
        <dbReference type="Pfam" id="PF10756"/>
    </source>
</evidence>
<dbReference type="EMBL" id="BAAALS010000008">
    <property type="protein sequence ID" value="GAA1750069.1"/>
    <property type="molecule type" value="Genomic_DNA"/>
</dbReference>
<proteinExistence type="predicted"/>
<accession>A0ABN2X885</accession>
<dbReference type="InterPro" id="IPR019692">
    <property type="entry name" value="CFP-6_PH"/>
</dbReference>
<gene>
    <name evidence="2" type="ORF">GCM10009681_21550</name>
</gene>
<keyword evidence="3" id="KW-1185">Reference proteome</keyword>